<dbReference type="OrthoDB" id="2390299at2759"/>
<reference evidence="7 8" key="1">
    <citation type="submission" date="2014-02" db="EMBL/GenBank/DDBJ databases">
        <title>Single nucleus genome sequencing reveals high similarity among nuclei of an endomycorrhizal fungus.</title>
        <authorList>
            <person name="Lin K."/>
            <person name="Geurts R."/>
            <person name="Zhang Z."/>
            <person name="Limpens E."/>
            <person name="Saunders D.G."/>
            <person name="Mu D."/>
            <person name="Pang E."/>
            <person name="Cao H."/>
            <person name="Cha H."/>
            <person name="Lin T."/>
            <person name="Zhou Q."/>
            <person name="Shang Y."/>
            <person name="Li Y."/>
            <person name="Ivanov S."/>
            <person name="Sharma T."/>
            <person name="Velzen R.V."/>
            <person name="Ruijter N.D."/>
            <person name="Aanen D.K."/>
            <person name="Win J."/>
            <person name="Kamoun S."/>
            <person name="Bisseling T."/>
            <person name="Huang S."/>
        </authorList>
    </citation>
    <scope>NUCLEOTIDE SEQUENCE [LARGE SCALE GENOMIC DNA]</scope>
    <source>
        <strain evidence="8">DAOM197198w</strain>
    </source>
</reference>
<keyword evidence="4" id="KW-0418">Kinase</keyword>
<feature type="domain" description="Protein kinase" evidence="6">
    <location>
        <begin position="307"/>
        <end position="568"/>
    </location>
</feature>
<evidence type="ECO:0000256" key="5">
    <source>
        <dbReference type="ARBA" id="ARBA00022840"/>
    </source>
</evidence>
<dbReference type="GO" id="GO:0007254">
    <property type="term" value="P:JNK cascade"/>
    <property type="evidence" value="ECO:0007669"/>
    <property type="project" value="TreeGrafter"/>
</dbReference>
<evidence type="ECO:0000313" key="7">
    <source>
        <dbReference type="EMBL" id="EXX55436.1"/>
    </source>
</evidence>
<evidence type="ECO:0000256" key="1">
    <source>
        <dbReference type="ARBA" id="ARBA00022527"/>
    </source>
</evidence>
<dbReference type="PRINTS" id="PR00109">
    <property type="entry name" value="TYRKINASE"/>
</dbReference>
<keyword evidence="3" id="KW-0547">Nucleotide-binding</keyword>
<dbReference type="EMBL" id="JEMT01028176">
    <property type="protein sequence ID" value="EXX55436.1"/>
    <property type="molecule type" value="Genomic_DNA"/>
</dbReference>
<dbReference type="HOGENOM" id="CLU_000288_7_34_1"/>
<dbReference type="InterPro" id="IPR000719">
    <property type="entry name" value="Prot_kinase_dom"/>
</dbReference>
<keyword evidence="1" id="KW-0723">Serine/threonine-protein kinase</keyword>
<dbReference type="GO" id="GO:0006955">
    <property type="term" value="P:immune response"/>
    <property type="evidence" value="ECO:0007669"/>
    <property type="project" value="TreeGrafter"/>
</dbReference>
<dbReference type="PANTHER" id="PTHR46716:SF1">
    <property type="entry name" value="MITOGEN-ACTIVATED PROTEIN KINASE KINASE KINASE 7"/>
    <property type="match status" value="1"/>
</dbReference>
<dbReference type="AlphaFoldDB" id="A0A015K7J7"/>
<evidence type="ECO:0000313" key="8">
    <source>
        <dbReference type="Proteomes" id="UP000022910"/>
    </source>
</evidence>
<dbReference type="GO" id="GO:0004709">
    <property type="term" value="F:MAP kinase kinase kinase activity"/>
    <property type="evidence" value="ECO:0007669"/>
    <property type="project" value="TreeGrafter"/>
</dbReference>
<dbReference type="GO" id="GO:0005524">
    <property type="term" value="F:ATP binding"/>
    <property type="evidence" value="ECO:0007669"/>
    <property type="project" value="UniProtKB-KW"/>
</dbReference>
<gene>
    <name evidence="7" type="ORF">RirG_225440</name>
</gene>
<dbReference type="InterPro" id="IPR011009">
    <property type="entry name" value="Kinase-like_dom_sf"/>
</dbReference>
<keyword evidence="8" id="KW-1185">Reference proteome</keyword>
<accession>A0A015K7J7</accession>
<comment type="caution">
    <text evidence="7">The sequence shown here is derived from an EMBL/GenBank/DDBJ whole genome shotgun (WGS) entry which is preliminary data.</text>
</comment>
<dbReference type="Pfam" id="PF07714">
    <property type="entry name" value="PK_Tyr_Ser-Thr"/>
    <property type="match status" value="1"/>
</dbReference>
<evidence type="ECO:0000256" key="2">
    <source>
        <dbReference type="ARBA" id="ARBA00022679"/>
    </source>
</evidence>
<sequence length="652" mass="76148">MEFINENNFDPTPKLKSSPVPILFLPFNNEKLRCNNCENKYSATNLYKQKYCKQCLSSYIENITDNNIYFNVNILTNNEHCIKHKSTRNLNFFTKNIQEWCENCSEISYFKNYYDYINTTTQYIFIEKDCKLCGKLIDKISFGFKMCSDCYLISSGWIKSTITGKNIPILYLPWWDTSNKSIFCKHNLKFMTDCQKWCSDCFIIYVGCRYCLTTNIIYGIIDQTQCIKCKRISNIKIEFKNISSGNHDIDEFLISTRTNTDCHDKIANYKNTMNKNSDPLSVYSFIERELKKVGSKRTMEWIPYSQIKNLEKIAEGGFGIIYKAIWLNKTTVAVKRFRKSQDISKYFLNFLNEVKSLHRCYDTVFIVKYYGITQDPVIKDYMLIMEYASGGNLHSYLNKNFINIKWITKLAILCQISDGLKTIHQENFIHRDFHSGNILSLKNDHKKWVIGDLGLSQPADNSSNNEIYGVIPYVAPEIFRGEVFSKESDIYSLGMIMWELTTGRKPFFNIEHDINLIYQIIDEKRPKRPEITTDAPKCFTNLMKQCWYSDPLKRPSITTIKSIVDDWYRKCKKDDDILAKADNKRLELIESKQIGPEFTEKQDISAIYTSQPLSSLISQVSSNNSSSRVSKQVCTSEECKFDTDNSHNTQRY</sequence>
<dbReference type="PANTHER" id="PTHR46716">
    <property type="entry name" value="MITOGEN-ACTIVATED PROTEIN KINASE KINASE KINASE 7"/>
    <property type="match status" value="1"/>
</dbReference>
<dbReference type="Proteomes" id="UP000022910">
    <property type="component" value="Unassembled WGS sequence"/>
</dbReference>
<proteinExistence type="predicted"/>
<dbReference type="PROSITE" id="PS50011">
    <property type="entry name" value="PROTEIN_KINASE_DOM"/>
    <property type="match status" value="1"/>
</dbReference>
<keyword evidence="2" id="KW-0808">Transferase</keyword>
<dbReference type="SUPFAM" id="SSF56112">
    <property type="entry name" value="Protein kinase-like (PK-like)"/>
    <property type="match status" value="1"/>
</dbReference>
<evidence type="ECO:0000256" key="3">
    <source>
        <dbReference type="ARBA" id="ARBA00022741"/>
    </source>
</evidence>
<dbReference type="InterPro" id="IPR001245">
    <property type="entry name" value="Ser-Thr/Tyr_kinase_cat_dom"/>
</dbReference>
<organism evidence="7 8">
    <name type="scientific">Rhizophagus irregularis (strain DAOM 197198w)</name>
    <name type="common">Glomus intraradices</name>
    <dbReference type="NCBI Taxonomy" id="1432141"/>
    <lineage>
        <taxon>Eukaryota</taxon>
        <taxon>Fungi</taxon>
        <taxon>Fungi incertae sedis</taxon>
        <taxon>Mucoromycota</taxon>
        <taxon>Glomeromycotina</taxon>
        <taxon>Glomeromycetes</taxon>
        <taxon>Glomerales</taxon>
        <taxon>Glomeraceae</taxon>
        <taxon>Rhizophagus</taxon>
    </lineage>
</organism>
<evidence type="ECO:0000256" key="4">
    <source>
        <dbReference type="ARBA" id="ARBA00022777"/>
    </source>
</evidence>
<keyword evidence="5" id="KW-0067">ATP-binding</keyword>
<dbReference type="Gene3D" id="1.10.510.10">
    <property type="entry name" value="Transferase(Phosphotransferase) domain 1"/>
    <property type="match status" value="1"/>
</dbReference>
<evidence type="ECO:0000259" key="6">
    <source>
        <dbReference type="PROSITE" id="PS50011"/>
    </source>
</evidence>
<protein>
    <submittedName>
        <fullName evidence="7">Ssk22p</fullName>
    </submittedName>
</protein>
<name>A0A015K7J7_RHIIW</name>